<evidence type="ECO:0000313" key="9">
    <source>
        <dbReference type="RefSeq" id="XP_022941246.1"/>
    </source>
</evidence>
<feature type="compositionally biased region" description="Basic and acidic residues" evidence="5">
    <location>
        <begin position="1"/>
        <end position="27"/>
    </location>
</feature>
<name>A0A6J1FKL2_CUCMO</name>
<accession>A0A6J1FKL2</accession>
<dbReference type="AlphaFoldDB" id="A0A6J1FKL2"/>
<dbReference type="GO" id="GO:0005886">
    <property type="term" value="C:plasma membrane"/>
    <property type="evidence" value="ECO:0007669"/>
    <property type="project" value="TreeGrafter"/>
</dbReference>
<dbReference type="PANTHER" id="PTHR31415:SF9">
    <property type="entry name" value="OS05G0367900 PROTEIN"/>
    <property type="match status" value="1"/>
</dbReference>
<proteinExistence type="predicted"/>
<keyword evidence="4 6" id="KW-0472">Membrane</keyword>
<keyword evidence="3 6" id="KW-1133">Transmembrane helix</keyword>
<comment type="subcellular location">
    <subcellularLocation>
        <location evidence="1">Membrane</location>
        <topology evidence="1">Single-pass membrane protein</topology>
    </subcellularLocation>
</comment>
<evidence type="ECO:0000256" key="5">
    <source>
        <dbReference type="SAM" id="MobiDB-lite"/>
    </source>
</evidence>
<keyword evidence="8" id="KW-1185">Reference proteome</keyword>
<dbReference type="InterPro" id="IPR004864">
    <property type="entry name" value="LEA_2"/>
</dbReference>
<evidence type="ECO:0000313" key="8">
    <source>
        <dbReference type="Proteomes" id="UP000504609"/>
    </source>
</evidence>
<dbReference type="GeneID" id="111446584"/>
<feature type="domain" description="Late embryogenesis abundant protein LEA-2 subgroup" evidence="7">
    <location>
        <begin position="96"/>
        <end position="197"/>
    </location>
</feature>
<reference evidence="9" key="1">
    <citation type="submission" date="2025-08" db="UniProtKB">
        <authorList>
            <consortium name="RefSeq"/>
        </authorList>
    </citation>
    <scope>IDENTIFICATION</scope>
    <source>
        <tissue evidence="9">Young leaves</tissue>
    </source>
</reference>
<feature type="transmembrane region" description="Helical" evidence="6">
    <location>
        <begin position="40"/>
        <end position="62"/>
    </location>
</feature>
<dbReference type="GO" id="GO:0009506">
    <property type="term" value="C:plasmodesma"/>
    <property type="evidence" value="ECO:0007669"/>
    <property type="project" value="TreeGrafter"/>
</dbReference>
<dbReference type="RefSeq" id="XP_022941246.1">
    <property type="nucleotide sequence ID" value="XM_023085478.1"/>
</dbReference>
<protein>
    <submittedName>
        <fullName evidence="9">NDR1/HIN1-like protein 12</fullName>
    </submittedName>
</protein>
<dbReference type="PANTHER" id="PTHR31415">
    <property type="entry name" value="OS05G0367900 PROTEIN"/>
    <property type="match status" value="1"/>
</dbReference>
<gene>
    <name evidence="9" type="primary">LOC111446584</name>
</gene>
<evidence type="ECO:0000256" key="6">
    <source>
        <dbReference type="SAM" id="Phobius"/>
    </source>
</evidence>
<keyword evidence="2 6" id="KW-0812">Transmembrane</keyword>
<evidence type="ECO:0000256" key="2">
    <source>
        <dbReference type="ARBA" id="ARBA00022692"/>
    </source>
</evidence>
<dbReference type="GO" id="GO:0098542">
    <property type="term" value="P:defense response to other organism"/>
    <property type="evidence" value="ECO:0007669"/>
    <property type="project" value="InterPro"/>
</dbReference>
<organism evidence="8 9">
    <name type="scientific">Cucurbita moschata</name>
    <name type="common">Winter crookneck squash</name>
    <name type="synonym">Cucurbita pepo var. moschata</name>
    <dbReference type="NCBI Taxonomy" id="3662"/>
    <lineage>
        <taxon>Eukaryota</taxon>
        <taxon>Viridiplantae</taxon>
        <taxon>Streptophyta</taxon>
        <taxon>Embryophyta</taxon>
        <taxon>Tracheophyta</taxon>
        <taxon>Spermatophyta</taxon>
        <taxon>Magnoliopsida</taxon>
        <taxon>eudicotyledons</taxon>
        <taxon>Gunneridae</taxon>
        <taxon>Pentapetalae</taxon>
        <taxon>rosids</taxon>
        <taxon>fabids</taxon>
        <taxon>Cucurbitales</taxon>
        <taxon>Cucurbitaceae</taxon>
        <taxon>Cucurbiteae</taxon>
        <taxon>Cucurbita</taxon>
    </lineage>
</organism>
<dbReference type="KEGG" id="cmos:111446584"/>
<dbReference type="Pfam" id="PF03168">
    <property type="entry name" value="LEA_2"/>
    <property type="match status" value="1"/>
</dbReference>
<evidence type="ECO:0000256" key="4">
    <source>
        <dbReference type="ARBA" id="ARBA00023136"/>
    </source>
</evidence>
<sequence>MAERDEAQEQKQEHVQNPKDLKEEKKGASPYYPKTTRRSVCACISIFLLIIGVVALTLWLVYRPSHPQFKVVGAAIYELNISSLPLLSTRMQFTILTRNPNRRVGIYYDRLTAFVSYRNQQITPQVMLPPLFHEKQSTVAMSPVLGGGAVAVPLEVGNGLVTDEAIGVVGLRVVLLGRLRWKAGPVKTGRYAVIVKCDVLVGLKSGVVGQVPLLGFPACQVDI</sequence>
<evidence type="ECO:0000256" key="3">
    <source>
        <dbReference type="ARBA" id="ARBA00022989"/>
    </source>
</evidence>
<evidence type="ECO:0000256" key="1">
    <source>
        <dbReference type="ARBA" id="ARBA00004167"/>
    </source>
</evidence>
<feature type="region of interest" description="Disordered" evidence="5">
    <location>
        <begin position="1"/>
        <end position="30"/>
    </location>
</feature>
<dbReference type="InterPro" id="IPR044839">
    <property type="entry name" value="NDR1-like"/>
</dbReference>
<dbReference type="Proteomes" id="UP000504609">
    <property type="component" value="Unplaced"/>
</dbReference>
<evidence type="ECO:0000259" key="7">
    <source>
        <dbReference type="Pfam" id="PF03168"/>
    </source>
</evidence>